<gene>
    <name evidence="4" type="ORF">GSPATT00004006001</name>
</gene>
<name>A0ECX0_PARTE</name>
<evidence type="ECO:0000313" key="4">
    <source>
        <dbReference type="EMBL" id="CAK93137.1"/>
    </source>
</evidence>
<keyword evidence="1" id="KW-0106">Calcium</keyword>
<dbReference type="Gene3D" id="1.10.238.10">
    <property type="entry name" value="EF-hand"/>
    <property type="match status" value="1"/>
</dbReference>
<dbReference type="Pfam" id="PF13405">
    <property type="entry name" value="EF-hand_6"/>
    <property type="match status" value="1"/>
</dbReference>
<dbReference type="InParanoid" id="A0ECX0"/>
<evidence type="ECO:0000259" key="3">
    <source>
        <dbReference type="PROSITE" id="PS50222"/>
    </source>
</evidence>
<reference evidence="4 5" key="1">
    <citation type="journal article" date="2006" name="Nature">
        <title>Global trends of whole-genome duplications revealed by the ciliate Paramecium tetraurelia.</title>
        <authorList>
            <consortium name="Genoscope"/>
            <person name="Aury J.-M."/>
            <person name="Jaillon O."/>
            <person name="Duret L."/>
            <person name="Noel B."/>
            <person name="Jubin C."/>
            <person name="Porcel B.M."/>
            <person name="Segurens B."/>
            <person name="Daubin V."/>
            <person name="Anthouard V."/>
            <person name="Aiach N."/>
            <person name="Arnaiz O."/>
            <person name="Billaut A."/>
            <person name="Beisson J."/>
            <person name="Blanc I."/>
            <person name="Bouhouche K."/>
            <person name="Camara F."/>
            <person name="Duharcourt S."/>
            <person name="Guigo R."/>
            <person name="Gogendeau D."/>
            <person name="Katinka M."/>
            <person name="Keller A.-M."/>
            <person name="Kissmehl R."/>
            <person name="Klotz C."/>
            <person name="Koll F."/>
            <person name="Le Moue A."/>
            <person name="Lepere C."/>
            <person name="Malinsky S."/>
            <person name="Nowacki M."/>
            <person name="Nowak J.K."/>
            <person name="Plattner H."/>
            <person name="Poulain J."/>
            <person name="Ruiz F."/>
            <person name="Serrano V."/>
            <person name="Zagulski M."/>
            <person name="Dessen P."/>
            <person name="Betermier M."/>
            <person name="Weissenbach J."/>
            <person name="Scarpelli C."/>
            <person name="Schachter V."/>
            <person name="Sperling L."/>
            <person name="Meyer E."/>
            <person name="Cohen J."/>
            <person name="Wincker P."/>
        </authorList>
    </citation>
    <scope>NUCLEOTIDE SEQUENCE [LARGE SCALE GENOMIC DNA]</scope>
    <source>
        <strain evidence="4 5">Stock d4-2</strain>
    </source>
</reference>
<protein>
    <recommendedName>
        <fullName evidence="3">EF-hand domain-containing protein</fullName>
    </recommendedName>
</protein>
<dbReference type="AlphaFoldDB" id="A0ECX0"/>
<dbReference type="SUPFAM" id="SSF47473">
    <property type="entry name" value="EF-hand"/>
    <property type="match status" value="1"/>
</dbReference>
<dbReference type="GO" id="GO:0005509">
    <property type="term" value="F:calcium ion binding"/>
    <property type="evidence" value="ECO:0007669"/>
    <property type="project" value="InterPro"/>
</dbReference>
<dbReference type="InterPro" id="IPR002048">
    <property type="entry name" value="EF_hand_dom"/>
</dbReference>
<sequence length="378" mass="45674">MSTLIQLKNAYVECVHLSLEIPKDDRLYLRQCAYQNNPDIISILFQYKKNNDQRRMYMDLRKFLQQNKQVRILQKKQQQFKENLRNGSPQAKSKQQSRQNSIRNNNPRSLSKQLQCIHQTDKQQHLIMTTPHKQQQDRLSQNQKFHTSSGGFFKEVQKFDETIKKSQRQKKWTEEEIVRKYADLFTAPDFLKKHRAISQDTDPDSKDYNFAISCQSFICQPKYYALQKFRAEQIFGFIFTETSLDKISKNFFQYKMEAFYNEIDTEIPDLQEMFIFIDKNNDGFIDVNEMGQFLDFVCQKEDRKSFLKLDSNNQGYFTEHQMLQQTRDRQLTRKYKTKIYFNSYFQEYDIEQTGRITYWEYYLRKTTQLGQNLNKLLK</sequence>
<dbReference type="HOGENOM" id="CLU_751137_0_0_1"/>
<dbReference type="InterPro" id="IPR018247">
    <property type="entry name" value="EF_Hand_1_Ca_BS"/>
</dbReference>
<evidence type="ECO:0000256" key="1">
    <source>
        <dbReference type="ARBA" id="ARBA00022837"/>
    </source>
</evidence>
<dbReference type="EMBL" id="CT868671">
    <property type="protein sequence ID" value="CAK93137.1"/>
    <property type="molecule type" value="Genomic_DNA"/>
</dbReference>
<evidence type="ECO:0000256" key="2">
    <source>
        <dbReference type="SAM" id="MobiDB-lite"/>
    </source>
</evidence>
<dbReference type="InterPro" id="IPR011992">
    <property type="entry name" value="EF-hand-dom_pair"/>
</dbReference>
<dbReference type="Proteomes" id="UP000000600">
    <property type="component" value="Unassembled WGS sequence"/>
</dbReference>
<proteinExistence type="predicted"/>
<organism evidence="4 5">
    <name type="scientific">Paramecium tetraurelia</name>
    <dbReference type="NCBI Taxonomy" id="5888"/>
    <lineage>
        <taxon>Eukaryota</taxon>
        <taxon>Sar</taxon>
        <taxon>Alveolata</taxon>
        <taxon>Ciliophora</taxon>
        <taxon>Intramacronucleata</taxon>
        <taxon>Oligohymenophorea</taxon>
        <taxon>Peniculida</taxon>
        <taxon>Parameciidae</taxon>
        <taxon>Paramecium</taxon>
    </lineage>
</organism>
<dbReference type="OMA" id="IMTTPHK"/>
<keyword evidence="5" id="KW-1185">Reference proteome</keyword>
<dbReference type="RefSeq" id="XP_001460534.1">
    <property type="nucleotide sequence ID" value="XM_001460497.2"/>
</dbReference>
<dbReference type="PROSITE" id="PS50222">
    <property type="entry name" value="EF_HAND_2"/>
    <property type="match status" value="1"/>
</dbReference>
<dbReference type="GeneID" id="5046319"/>
<dbReference type="KEGG" id="ptm:GSPATT00004006001"/>
<feature type="region of interest" description="Disordered" evidence="2">
    <location>
        <begin position="78"/>
        <end position="111"/>
    </location>
</feature>
<feature type="compositionally biased region" description="Polar residues" evidence="2">
    <location>
        <begin position="78"/>
        <end position="94"/>
    </location>
</feature>
<feature type="domain" description="EF-hand" evidence="3">
    <location>
        <begin position="265"/>
        <end position="300"/>
    </location>
</feature>
<feature type="compositionally biased region" description="Low complexity" evidence="2">
    <location>
        <begin position="96"/>
        <end position="109"/>
    </location>
</feature>
<accession>A0ECX0</accession>
<dbReference type="PROSITE" id="PS00018">
    <property type="entry name" value="EF_HAND_1"/>
    <property type="match status" value="1"/>
</dbReference>
<evidence type="ECO:0000313" key="5">
    <source>
        <dbReference type="Proteomes" id="UP000000600"/>
    </source>
</evidence>
<dbReference type="OrthoDB" id="306775at2759"/>